<dbReference type="PROSITE" id="PS50088">
    <property type="entry name" value="ANK_REPEAT"/>
    <property type="match status" value="2"/>
</dbReference>
<name>A0AA86SKK2_9FABA</name>
<evidence type="ECO:0000313" key="11">
    <source>
        <dbReference type="EMBL" id="CAJ1958227.1"/>
    </source>
</evidence>
<dbReference type="PROSITE" id="PS50297">
    <property type="entry name" value="ANK_REP_REGION"/>
    <property type="match status" value="2"/>
</dbReference>
<feature type="transmembrane region" description="Helical" evidence="9">
    <location>
        <begin position="301"/>
        <end position="321"/>
    </location>
</feature>
<dbReference type="Proteomes" id="UP001189624">
    <property type="component" value="Chromosome 5"/>
</dbReference>
<evidence type="ECO:0000259" key="10">
    <source>
        <dbReference type="Pfam" id="PF13962"/>
    </source>
</evidence>
<feature type="repeat" description="ANK" evidence="8">
    <location>
        <begin position="102"/>
        <end position="125"/>
    </location>
</feature>
<feature type="domain" description="PGG" evidence="10">
    <location>
        <begin position="229"/>
        <end position="319"/>
    </location>
</feature>
<sequence>MRDSLDLDMKLQERRERGLSENKQYQELLLVDELRRQSPLVAAILKQDEDILKEIVKVKRWIHLKDNKGRNALHYAAAIGYLHGVECLLQNCDSCDMEKDNDGLFPLHLASAGGHVKVIKKLLEKCLDPREIVDKYGRNIVHIAAQMGQYNVIDYILKDANGVLDLINDKDKDGNTPLHLAASHCHPKIVQALTWDKRVALDLLNKINQSALDAFEQFQQVNPSFPEALAFAAGFTLPGGSNGSTPGQGMAVMLHHAWFKPFIFCITTSMYGGISVTIILIWAQLGDLTLAVFALKVARPLLGVSIATLSVAFMAGVHLVISDLSWLATTILILCVISDALYTEVSALCFIFFFILFEMET</sequence>
<evidence type="ECO:0000256" key="4">
    <source>
        <dbReference type="ARBA" id="ARBA00022737"/>
    </source>
</evidence>
<dbReference type="AlphaFoldDB" id="A0AA86SKK2"/>
<evidence type="ECO:0000256" key="8">
    <source>
        <dbReference type="PROSITE-ProRule" id="PRU00023"/>
    </source>
</evidence>
<dbReference type="EMBL" id="OY731402">
    <property type="protein sequence ID" value="CAJ1958227.1"/>
    <property type="molecule type" value="Genomic_DNA"/>
</dbReference>
<comment type="subcellular location">
    <subcellularLocation>
        <location evidence="2">Cell membrane</location>
        <topology evidence="2">Peripheral membrane protein</topology>
        <orientation evidence="2">Cytoplasmic side</orientation>
    </subcellularLocation>
    <subcellularLocation>
        <location evidence="1">Membrane</location>
        <topology evidence="1">Multi-pass membrane protein</topology>
    </subcellularLocation>
</comment>
<proteinExistence type="predicted"/>
<feature type="transmembrane region" description="Helical" evidence="9">
    <location>
        <begin position="327"/>
        <end position="357"/>
    </location>
</feature>
<reference evidence="11" key="1">
    <citation type="submission" date="2023-10" db="EMBL/GenBank/DDBJ databases">
        <authorList>
            <person name="Domelevo Entfellner J.-B."/>
        </authorList>
    </citation>
    <scope>NUCLEOTIDE SEQUENCE</scope>
</reference>
<keyword evidence="3 9" id="KW-0812">Transmembrane</keyword>
<evidence type="ECO:0000256" key="7">
    <source>
        <dbReference type="ARBA" id="ARBA00023136"/>
    </source>
</evidence>
<dbReference type="SMART" id="SM00248">
    <property type="entry name" value="ANK"/>
    <property type="match status" value="5"/>
</dbReference>
<evidence type="ECO:0000313" key="12">
    <source>
        <dbReference type="Proteomes" id="UP001189624"/>
    </source>
</evidence>
<evidence type="ECO:0000256" key="2">
    <source>
        <dbReference type="ARBA" id="ARBA00004413"/>
    </source>
</evidence>
<dbReference type="PANTHER" id="PTHR24186">
    <property type="entry name" value="PROTEIN PHOSPHATASE 1 REGULATORY SUBUNIT"/>
    <property type="match status" value="1"/>
</dbReference>
<keyword evidence="7 9" id="KW-0472">Membrane</keyword>
<evidence type="ECO:0000256" key="6">
    <source>
        <dbReference type="ARBA" id="ARBA00023043"/>
    </source>
</evidence>
<feature type="transmembrane region" description="Helical" evidence="9">
    <location>
        <begin position="270"/>
        <end position="294"/>
    </location>
</feature>
<evidence type="ECO:0000256" key="9">
    <source>
        <dbReference type="SAM" id="Phobius"/>
    </source>
</evidence>
<organism evidence="11 12">
    <name type="scientific">Sphenostylis stenocarpa</name>
    <dbReference type="NCBI Taxonomy" id="92480"/>
    <lineage>
        <taxon>Eukaryota</taxon>
        <taxon>Viridiplantae</taxon>
        <taxon>Streptophyta</taxon>
        <taxon>Embryophyta</taxon>
        <taxon>Tracheophyta</taxon>
        <taxon>Spermatophyta</taxon>
        <taxon>Magnoliopsida</taxon>
        <taxon>eudicotyledons</taxon>
        <taxon>Gunneridae</taxon>
        <taxon>Pentapetalae</taxon>
        <taxon>rosids</taxon>
        <taxon>fabids</taxon>
        <taxon>Fabales</taxon>
        <taxon>Fabaceae</taxon>
        <taxon>Papilionoideae</taxon>
        <taxon>50 kb inversion clade</taxon>
        <taxon>NPAAA clade</taxon>
        <taxon>indigoferoid/millettioid clade</taxon>
        <taxon>Phaseoleae</taxon>
        <taxon>Sphenostylis</taxon>
    </lineage>
</organism>
<gene>
    <name evidence="11" type="ORF">AYBTSS11_LOCUS17622</name>
</gene>
<dbReference type="InterPro" id="IPR036770">
    <property type="entry name" value="Ankyrin_rpt-contain_sf"/>
</dbReference>
<dbReference type="Gene3D" id="1.25.40.20">
    <property type="entry name" value="Ankyrin repeat-containing domain"/>
    <property type="match status" value="2"/>
</dbReference>
<evidence type="ECO:0000256" key="3">
    <source>
        <dbReference type="ARBA" id="ARBA00022692"/>
    </source>
</evidence>
<keyword evidence="6 8" id="KW-0040">ANK repeat</keyword>
<dbReference type="Pfam" id="PF00023">
    <property type="entry name" value="Ank"/>
    <property type="match status" value="1"/>
</dbReference>
<keyword evidence="12" id="KW-1185">Reference proteome</keyword>
<dbReference type="InterPro" id="IPR002110">
    <property type="entry name" value="Ankyrin_rpt"/>
</dbReference>
<evidence type="ECO:0000256" key="1">
    <source>
        <dbReference type="ARBA" id="ARBA00004141"/>
    </source>
</evidence>
<dbReference type="GO" id="GO:0005886">
    <property type="term" value="C:plasma membrane"/>
    <property type="evidence" value="ECO:0007669"/>
    <property type="project" value="UniProtKB-SubCell"/>
</dbReference>
<accession>A0AA86SKK2</accession>
<dbReference type="Pfam" id="PF13962">
    <property type="entry name" value="PGG"/>
    <property type="match status" value="1"/>
</dbReference>
<dbReference type="PANTHER" id="PTHR24186:SF46">
    <property type="entry name" value="PROTEIN ACCELERATED CELL DEATH 6-LIKE"/>
    <property type="match status" value="1"/>
</dbReference>
<evidence type="ECO:0000256" key="5">
    <source>
        <dbReference type="ARBA" id="ARBA00022989"/>
    </source>
</evidence>
<dbReference type="Pfam" id="PF12796">
    <property type="entry name" value="Ank_2"/>
    <property type="match status" value="1"/>
</dbReference>
<feature type="repeat" description="ANK" evidence="8">
    <location>
        <begin position="173"/>
        <end position="193"/>
    </location>
</feature>
<dbReference type="InterPro" id="IPR026961">
    <property type="entry name" value="PGG_dom"/>
</dbReference>
<protein>
    <recommendedName>
        <fullName evidence="10">PGG domain-containing protein</fullName>
    </recommendedName>
</protein>
<dbReference type="SUPFAM" id="SSF48403">
    <property type="entry name" value="Ankyrin repeat"/>
    <property type="match status" value="1"/>
</dbReference>
<dbReference type="Gramene" id="rna-AYBTSS11_LOCUS17622">
    <property type="protein sequence ID" value="CAJ1958227.1"/>
    <property type="gene ID" value="gene-AYBTSS11_LOCUS17622"/>
</dbReference>
<keyword evidence="4" id="KW-0677">Repeat</keyword>
<keyword evidence="5 9" id="KW-1133">Transmembrane helix</keyword>